<comment type="caution">
    <text evidence="2">The sequence shown here is derived from an EMBL/GenBank/DDBJ whole genome shotgun (WGS) entry which is preliminary data.</text>
</comment>
<dbReference type="EMBL" id="BMVP01000012">
    <property type="protein sequence ID" value="GHB74033.1"/>
    <property type="molecule type" value="Genomic_DNA"/>
</dbReference>
<reference evidence="3" key="1">
    <citation type="journal article" date="2019" name="Int. J. Syst. Evol. Microbiol.">
        <title>The Global Catalogue of Microorganisms (GCM) 10K type strain sequencing project: providing services to taxonomists for standard genome sequencing and annotation.</title>
        <authorList>
            <consortium name="The Broad Institute Genomics Platform"/>
            <consortium name="The Broad Institute Genome Sequencing Center for Infectious Disease"/>
            <person name="Wu L."/>
            <person name="Ma J."/>
        </authorList>
    </citation>
    <scope>NUCLEOTIDE SEQUENCE [LARGE SCALE GENOMIC DNA]</scope>
    <source>
        <strain evidence="3">JCM 4738</strain>
    </source>
</reference>
<organism evidence="2 3">
    <name type="scientific">Streptomyces cirratus</name>
    <dbReference type="NCBI Taxonomy" id="68187"/>
    <lineage>
        <taxon>Bacteria</taxon>
        <taxon>Bacillati</taxon>
        <taxon>Actinomycetota</taxon>
        <taxon>Actinomycetes</taxon>
        <taxon>Kitasatosporales</taxon>
        <taxon>Streptomycetaceae</taxon>
        <taxon>Streptomyces</taxon>
    </lineage>
</organism>
<name>A0ABQ3EYD6_9ACTN</name>
<proteinExistence type="predicted"/>
<gene>
    <name evidence="2" type="ORF">GCM10010347_50400</name>
</gene>
<evidence type="ECO:0000256" key="1">
    <source>
        <dbReference type="SAM" id="MobiDB-lite"/>
    </source>
</evidence>
<evidence type="ECO:0000313" key="2">
    <source>
        <dbReference type="EMBL" id="GHB74033.1"/>
    </source>
</evidence>
<keyword evidence="3" id="KW-1185">Reference proteome</keyword>
<protein>
    <submittedName>
        <fullName evidence="2">Uncharacterized protein</fullName>
    </submittedName>
</protein>
<evidence type="ECO:0000313" key="3">
    <source>
        <dbReference type="Proteomes" id="UP000642673"/>
    </source>
</evidence>
<sequence length="69" mass="7418">METYRSVSSTMSWTHTVSSESGTRMHVSVIKTAETVLAAIRREREGRRPAAGASAGGSDGRLIALPRDD</sequence>
<accession>A0ABQ3EYD6</accession>
<feature type="region of interest" description="Disordered" evidence="1">
    <location>
        <begin position="1"/>
        <end position="22"/>
    </location>
</feature>
<feature type="region of interest" description="Disordered" evidence="1">
    <location>
        <begin position="43"/>
        <end position="69"/>
    </location>
</feature>
<dbReference type="Proteomes" id="UP000642673">
    <property type="component" value="Unassembled WGS sequence"/>
</dbReference>